<dbReference type="PANTHER" id="PTHR44936:SF10">
    <property type="entry name" value="SENSOR PROTEIN RSTB"/>
    <property type="match status" value="1"/>
</dbReference>
<dbReference type="InterPro" id="IPR005467">
    <property type="entry name" value="His_kinase_dom"/>
</dbReference>
<keyword evidence="9" id="KW-1185">Reference proteome</keyword>
<dbReference type="EMBL" id="LR778301">
    <property type="protein sequence ID" value="CAB1367824.1"/>
    <property type="molecule type" value="Genomic_DNA"/>
</dbReference>
<keyword evidence="5" id="KW-0418">Kinase</keyword>
<dbReference type="InterPro" id="IPR004358">
    <property type="entry name" value="Sig_transdc_His_kin-like_C"/>
</dbReference>
<dbReference type="Proteomes" id="UP000515733">
    <property type="component" value="Chromosome"/>
</dbReference>
<dbReference type="Pfam" id="PF02518">
    <property type="entry name" value="HATPase_c"/>
    <property type="match status" value="1"/>
</dbReference>
<reference evidence="8 9" key="1">
    <citation type="submission" date="2020-03" db="EMBL/GenBank/DDBJ databases">
        <authorList>
            <consortium name="Genoscope - CEA"/>
            <person name="William W."/>
        </authorList>
    </citation>
    <scope>NUCLEOTIDE SEQUENCE [LARGE SCALE GENOMIC DNA]</scope>
    <source>
        <strain evidence="9">DSM 16959</strain>
    </source>
</reference>
<comment type="catalytic activity">
    <reaction evidence="1">
        <text>ATP + protein L-histidine = ADP + protein N-phospho-L-histidine.</text>
        <dbReference type="EC" id="2.7.13.3"/>
    </reaction>
</comment>
<dbReference type="EC" id="2.7.13.3" evidence="2"/>
<dbReference type="InterPro" id="IPR003594">
    <property type="entry name" value="HATPase_dom"/>
</dbReference>
<dbReference type="RefSeq" id="WP_145769954.1">
    <property type="nucleotide sequence ID" value="NZ_LR778301.1"/>
</dbReference>
<dbReference type="InterPro" id="IPR050980">
    <property type="entry name" value="2C_sensor_his_kinase"/>
</dbReference>
<dbReference type="GO" id="GO:0005886">
    <property type="term" value="C:plasma membrane"/>
    <property type="evidence" value="ECO:0007669"/>
    <property type="project" value="TreeGrafter"/>
</dbReference>
<evidence type="ECO:0000256" key="5">
    <source>
        <dbReference type="ARBA" id="ARBA00022777"/>
    </source>
</evidence>
<dbReference type="PANTHER" id="PTHR44936">
    <property type="entry name" value="SENSOR PROTEIN CREC"/>
    <property type="match status" value="1"/>
</dbReference>
<gene>
    <name evidence="8" type="ORF">DENOEST_0659</name>
</gene>
<dbReference type="PRINTS" id="PR00344">
    <property type="entry name" value="BCTRLSENSOR"/>
</dbReference>
<accession>A0A6S6YJB0</accession>
<evidence type="ECO:0000256" key="4">
    <source>
        <dbReference type="ARBA" id="ARBA00022741"/>
    </source>
</evidence>
<dbReference type="GO" id="GO:0005524">
    <property type="term" value="F:ATP binding"/>
    <property type="evidence" value="ECO:0007669"/>
    <property type="project" value="UniProtKB-KW"/>
</dbReference>
<evidence type="ECO:0000256" key="1">
    <source>
        <dbReference type="ARBA" id="ARBA00000085"/>
    </source>
</evidence>
<name>A0A6S6YJB0_9PROT</name>
<sequence length="212" mass="22621">MDSLVAAVIHDAKNALNTLNVRLDQARQLAPSPPLEQATAIVANLSTRLVELLAFYRADQGTLRMAVEDQNLTDFIDDLQQELAAEPDLPITLEWDIAGAQAIGAWAFDAYLVKVALLDALRNALRHARHRVSLSVTAEPGGGIRLSVADDGPGYPAEILAGESNLAMAKGSSGLGLRFAALIAERHCTPQGRRGRLALANNQGAIFSLILP</sequence>
<dbReference type="SUPFAM" id="SSF55874">
    <property type="entry name" value="ATPase domain of HSP90 chaperone/DNA topoisomerase II/histidine kinase"/>
    <property type="match status" value="1"/>
</dbReference>
<proteinExistence type="predicted"/>
<evidence type="ECO:0000256" key="3">
    <source>
        <dbReference type="ARBA" id="ARBA00022679"/>
    </source>
</evidence>
<dbReference type="AlphaFoldDB" id="A0A6S6YJB0"/>
<evidence type="ECO:0000313" key="9">
    <source>
        <dbReference type="Proteomes" id="UP000515733"/>
    </source>
</evidence>
<dbReference type="OrthoDB" id="9122109at2"/>
<protein>
    <recommendedName>
        <fullName evidence="2">histidine kinase</fullName>
        <ecNumber evidence="2">2.7.13.3</ecNumber>
    </recommendedName>
</protein>
<dbReference type="PROSITE" id="PS50109">
    <property type="entry name" value="HIS_KIN"/>
    <property type="match status" value="1"/>
</dbReference>
<dbReference type="KEGG" id="doe:DENOEST_0659"/>
<keyword evidence="3" id="KW-0808">Transferase</keyword>
<evidence type="ECO:0000256" key="2">
    <source>
        <dbReference type="ARBA" id="ARBA00012438"/>
    </source>
</evidence>
<dbReference type="Gene3D" id="3.30.565.10">
    <property type="entry name" value="Histidine kinase-like ATPase, C-terminal domain"/>
    <property type="match status" value="1"/>
</dbReference>
<evidence type="ECO:0000259" key="7">
    <source>
        <dbReference type="PROSITE" id="PS50109"/>
    </source>
</evidence>
<dbReference type="InterPro" id="IPR036890">
    <property type="entry name" value="HATPase_C_sf"/>
</dbReference>
<organism evidence="8 9">
    <name type="scientific">Denitratisoma oestradiolicum</name>
    <dbReference type="NCBI Taxonomy" id="311182"/>
    <lineage>
        <taxon>Bacteria</taxon>
        <taxon>Pseudomonadati</taxon>
        <taxon>Pseudomonadota</taxon>
        <taxon>Betaproteobacteria</taxon>
        <taxon>Nitrosomonadales</taxon>
        <taxon>Sterolibacteriaceae</taxon>
        <taxon>Denitratisoma</taxon>
    </lineage>
</organism>
<evidence type="ECO:0000256" key="6">
    <source>
        <dbReference type="ARBA" id="ARBA00022840"/>
    </source>
</evidence>
<dbReference type="GO" id="GO:0000155">
    <property type="term" value="F:phosphorelay sensor kinase activity"/>
    <property type="evidence" value="ECO:0007669"/>
    <property type="project" value="TreeGrafter"/>
</dbReference>
<keyword evidence="6" id="KW-0067">ATP-binding</keyword>
<keyword evidence="4" id="KW-0547">Nucleotide-binding</keyword>
<feature type="domain" description="Histidine kinase" evidence="7">
    <location>
        <begin position="7"/>
        <end position="212"/>
    </location>
</feature>
<evidence type="ECO:0000313" key="8">
    <source>
        <dbReference type="EMBL" id="CAB1367824.1"/>
    </source>
</evidence>